<dbReference type="CDD" id="cd05828">
    <property type="entry name" value="Sortase_D_1"/>
    <property type="match status" value="1"/>
</dbReference>
<dbReference type="NCBIfam" id="NF033746">
    <property type="entry name" value="class_D_sortase"/>
    <property type="match status" value="1"/>
</dbReference>
<dbReference type="InterPro" id="IPR005754">
    <property type="entry name" value="Sortase"/>
</dbReference>
<protein>
    <submittedName>
        <fullName evidence="2">Class D sortase</fullName>
    </submittedName>
</protein>
<dbReference type="NCBIfam" id="TIGR01076">
    <property type="entry name" value="sortase_fam"/>
    <property type="match status" value="1"/>
</dbReference>
<evidence type="ECO:0000256" key="1">
    <source>
        <dbReference type="ARBA" id="ARBA00022801"/>
    </source>
</evidence>
<proteinExistence type="predicted"/>
<dbReference type="RefSeq" id="WP_411159867.1">
    <property type="nucleotide sequence ID" value="NZ_JBJOSA010000010.1"/>
</dbReference>
<dbReference type="Gene3D" id="2.40.260.10">
    <property type="entry name" value="Sortase"/>
    <property type="match status" value="1"/>
</dbReference>
<gene>
    <name evidence="2" type="ORF">ACKA06_13265</name>
</gene>
<dbReference type="InterPro" id="IPR053525">
    <property type="entry name" value="Sortase_D"/>
</dbReference>
<name>A0ABW8VT67_9BACI</name>
<keyword evidence="1" id="KW-0378">Hydrolase</keyword>
<sequence>MNKLLMILVLLLFTVGFGMIMYSVKEIEIHKYEEKEALAQAKEAIKEDEPNESVDSVSIQPRTVNYEFEKGDTIGILNIPKLKKELPIIEGTNADELKKGVGHHSSTKLPEQNDQIFLAGHRDSVFRNIGELENGDTLSIVLKLGTYRYEIFNMYVVDEHDLTVIRSTNPQEILTLSTCYPFNIIGPSSERYIIEAKRLH</sequence>
<organism evidence="2 3">
    <name type="scientific">Rossellomorea oryzaecorticis</name>
    <dbReference type="NCBI Taxonomy" id="1396505"/>
    <lineage>
        <taxon>Bacteria</taxon>
        <taxon>Bacillati</taxon>
        <taxon>Bacillota</taxon>
        <taxon>Bacilli</taxon>
        <taxon>Bacillales</taxon>
        <taxon>Bacillaceae</taxon>
        <taxon>Rossellomorea</taxon>
    </lineage>
</organism>
<dbReference type="SUPFAM" id="SSF63817">
    <property type="entry name" value="Sortase"/>
    <property type="match status" value="1"/>
</dbReference>
<evidence type="ECO:0000313" key="2">
    <source>
        <dbReference type="EMBL" id="MFL8937758.1"/>
    </source>
</evidence>
<dbReference type="InterPro" id="IPR041999">
    <property type="entry name" value="Sortase_D_1"/>
</dbReference>
<dbReference type="Pfam" id="PF04203">
    <property type="entry name" value="Sortase"/>
    <property type="match status" value="1"/>
</dbReference>
<keyword evidence="3" id="KW-1185">Reference proteome</keyword>
<dbReference type="Proteomes" id="UP001628668">
    <property type="component" value="Unassembled WGS sequence"/>
</dbReference>
<reference evidence="2 3" key="1">
    <citation type="submission" date="2024-12" db="EMBL/GenBank/DDBJ databases">
        <authorList>
            <person name="Li X."/>
            <person name="Zhang D."/>
        </authorList>
    </citation>
    <scope>NUCLEOTIDE SEQUENCE [LARGE SCALE GENOMIC DNA]</scope>
    <source>
        <strain evidence="2 3">JCM19602</strain>
    </source>
</reference>
<dbReference type="EMBL" id="JBJOSA010000010">
    <property type="protein sequence ID" value="MFL8937758.1"/>
    <property type="molecule type" value="Genomic_DNA"/>
</dbReference>
<comment type="caution">
    <text evidence="2">The sequence shown here is derived from an EMBL/GenBank/DDBJ whole genome shotgun (WGS) entry which is preliminary data.</text>
</comment>
<accession>A0ABW8VT67</accession>
<evidence type="ECO:0000313" key="3">
    <source>
        <dbReference type="Proteomes" id="UP001628668"/>
    </source>
</evidence>
<dbReference type="InterPro" id="IPR023365">
    <property type="entry name" value="Sortase_dom-sf"/>
</dbReference>